<dbReference type="InterPro" id="IPR053925">
    <property type="entry name" value="RecX_HTH_3rd"/>
</dbReference>
<evidence type="ECO:0000256" key="2">
    <source>
        <dbReference type="ARBA" id="ARBA00004496"/>
    </source>
</evidence>
<evidence type="ECO:0000259" key="7">
    <source>
        <dbReference type="Pfam" id="PF02631"/>
    </source>
</evidence>
<evidence type="ECO:0000256" key="4">
    <source>
        <dbReference type="ARBA" id="ARBA00018111"/>
    </source>
</evidence>
<dbReference type="RefSeq" id="WP_126110892.1">
    <property type="nucleotide sequence ID" value="NZ_CP034465.1"/>
</dbReference>
<dbReference type="InterPro" id="IPR036388">
    <property type="entry name" value="WH-like_DNA-bd_sf"/>
</dbReference>
<protein>
    <recommendedName>
        <fullName evidence="4 6">Regulatory protein RecX</fullName>
    </recommendedName>
</protein>
<dbReference type="OrthoDB" id="5421057at2"/>
<dbReference type="Pfam" id="PF21982">
    <property type="entry name" value="RecX_HTH1"/>
    <property type="match status" value="1"/>
</dbReference>
<dbReference type="HAMAP" id="MF_01114">
    <property type="entry name" value="RecX"/>
    <property type="match status" value="1"/>
</dbReference>
<dbReference type="KEGG" id="jeh:EJN90_10130"/>
<dbReference type="Proteomes" id="UP000273326">
    <property type="component" value="Chromosome"/>
</dbReference>
<dbReference type="PANTHER" id="PTHR33602:SF1">
    <property type="entry name" value="REGULATORY PROTEIN RECX FAMILY PROTEIN"/>
    <property type="match status" value="1"/>
</dbReference>
<dbReference type="AlphaFoldDB" id="A0A3S9HC69"/>
<evidence type="ECO:0000259" key="9">
    <source>
        <dbReference type="Pfam" id="PF21982"/>
    </source>
</evidence>
<dbReference type="InterPro" id="IPR053926">
    <property type="entry name" value="RecX_HTH_1st"/>
</dbReference>
<dbReference type="InterPro" id="IPR003783">
    <property type="entry name" value="Regulatory_RecX"/>
</dbReference>
<feature type="domain" description="RecX third three-helical" evidence="8">
    <location>
        <begin position="219"/>
        <end position="267"/>
    </location>
</feature>
<dbReference type="Pfam" id="PF21981">
    <property type="entry name" value="RecX_HTH3"/>
    <property type="match status" value="2"/>
</dbReference>
<dbReference type="Gene3D" id="1.10.10.10">
    <property type="entry name" value="Winged helix-like DNA-binding domain superfamily/Winged helix DNA-binding domain"/>
    <property type="match status" value="4"/>
</dbReference>
<comment type="subcellular location">
    <subcellularLocation>
        <location evidence="2 6">Cytoplasm</location>
    </subcellularLocation>
</comment>
<reference evidence="11" key="1">
    <citation type="submission" date="2018-12" db="EMBL/GenBank/DDBJ databases">
        <title>Complete genome sequencing of Jeotgalibaca sp. H21T32.</title>
        <authorList>
            <person name="Bae J.-W."/>
            <person name="Lee S.-Y."/>
        </authorList>
    </citation>
    <scope>NUCLEOTIDE SEQUENCE [LARGE SCALE GENOMIC DNA]</scope>
    <source>
        <strain evidence="11">H21T32</strain>
    </source>
</reference>
<gene>
    <name evidence="6 10" type="primary">recX</name>
    <name evidence="10" type="ORF">EJN90_10130</name>
</gene>
<comment type="function">
    <text evidence="1 6">Modulates RecA activity.</text>
</comment>
<organism evidence="10 11">
    <name type="scientific">Jeotgalibaca ciconiae</name>
    <dbReference type="NCBI Taxonomy" id="2496265"/>
    <lineage>
        <taxon>Bacteria</taxon>
        <taxon>Bacillati</taxon>
        <taxon>Bacillota</taxon>
        <taxon>Bacilli</taxon>
        <taxon>Lactobacillales</taxon>
        <taxon>Carnobacteriaceae</taxon>
        <taxon>Jeotgalibaca</taxon>
    </lineage>
</organism>
<evidence type="ECO:0000256" key="1">
    <source>
        <dbReference type="ARBA" id="ARBA00003529"/>
    </source>
</evidence>
<dbReference type="NCBIfam" id="NF010733">
    <property type="entry name" value="PRK14135.1"/>
    <property type="match status" value="1"/>
</dbReference>
<comment type="similarity">
    <text evidence="3 6">Belongs to the RecX family.</text>
</comment>
<evidence type="ECO:0000256" key="3">
    <source>
        <dbReference type="ARBA" id="ARBA00009695"/>
    </source>
</evidence>
<dbReference type="GO" id="GO:0005737">
    <property type="term" value="C:cytoplasm"/>
    <property type="evidence" value="ECO:0007669"/>
    <property type="project" value="UniProtKB-SubCell"/>
</dbReference>
<evidence type="ECO:0000256" key="5">
    <source>
        <dbReference type="ARBA" id="ARBA00022490"/>
    </source>
</evidence>
<evidence type="ECO:0000256" key="6">
    <source>
        <dbReference type="HAMAP-Rule" id="MF_01114"/>
    </source>
</evidence>
<dbReference type="InterPro" id="IPR053924">
    <property type="entry name" value="RecX_HTH_2nd"/>
</dbReference>
<feature type="domain" description="RecX first three-helical" evidence="9">
    <location>
        <begin position="69"/>
        <end position="108"/>
    </location>
</feature>
<feature type="domain" description="RecX second three-helical" evidence="7">
    <location>
        <begin position="115"/>
        <end position="153"/>
    </location>
</feature>
<feature type="domain" description="RecX third three-helical" evidence="8">
    <location>
        <begin position="162"/>
        <end position="208"/>
    </location>
</feature>
<dbReference type="EMBL" id="CP034465">
    <property type="protein sequence ID" value="AZP04970.1"/>
    <property type="molecule type" value="Genomic_DNA"/>
</dbReference>
<dbReference type="Pfam" id="PF02631">
    <property type="entry name" value="RecX_HTH2"/>
    <property type="match status" value="1"/>
</dbReference>
<keyword evidence="11" id="KW-1185">Reference proteome</keyword>
<dbReference type="PANTHER" id="PTHR33602">
    <property type="entry name" value="REGULATORY PROTEIN RECX FAMILY PROTEIN"/>
    <property type="match status" value="1"/>
</dbReference>
<proteinExistence type="inferred from homology"/>
<dbReference type="GO" id="GO:0006282">
    <property type="term" value="P:regulation of DNA repair"/>
    <property type="evidence" value="ECO:0007669"/>
    <property type="project" value="UniProtKB-UniRule"/>
</dbReference>
<accession>A0A3S9HC69</accession>
<evidence type="ECO:0000259" key="8">
    <source>
        <dbReference type="Pfam" id="PF21981"/>
    </source>
</evidence>
<name>A0A3S9HC69_9LACT</name>
<keyword evidence="5 6" id="KW-0963">Cytoplasm</keyword>
<evidence type="ECO:0000313" key="10">
    <source>
        <dbReference type="EMBL" id="AZP04970.1"/>
    </source>
</evidence>
<sequence length="277" mass="32665">MKKDNDKLPEITMIQVQKRRKDRFNIYVDGEYAFPVSEAVLIKTGLHKGMTLTKERQEAIEHENNAYLAYTIAVDYLSYGLRSEKEVRQKLLENEIEMPHIHATLERLRDQKYIDDQIYGESYTRTAANINRKGPRQIEQELKRKGLDEEIIQLSLEQYPEEQQLENAAALAEKSLNKQTRTSSKDAKMKVRMHLQQKGYDKDVITKVFENLDSEKSEEDELFALRVQGEKVWRRYARKAEGRELEQKVKSNLYQKGFPGELINEYIEEKKQEMDVE</sequence>
<evidence type="ECO:0000313" key="11">
    <source>
        <dbReference type="Proteomes" id="UP000273326"/>
    </source>
</evidence>